<dbReference type="InterPro" id="IPR015421">
    <property type="entry name" value="PyrdxlP-dep_Trfase_major"/>
</dbReference>
<dbReference type="PANTHER" id="PTHR42832:SF3">
    <property type="entry name" value="L-GLUTAMINE--4-(METHYLSULFANYL)-2-OXOBUTANOATE AMINOTRANSFERASE"/>
    <property type="match status" value="1"/>
</dbReference>
<dbReference type="CDD" id="cd00609">
    <property type="entry name" value="AAT_like"/>
    <property type="match status" value="1"/>
</dbReference>
<name>A0A6J6EJY0_9ZZZZ</name>
<dbReference type="Gene3D" id="3.40.640.10">
    <property type="entry name" value="Type I PLP-dependent aspartate aminotransferase-like (Major domain)"/>
    <property type="match status" value="1"/>
</dbReference>
<proteinExistence type="predicted"/>
<dbReference type="AlphaFoldDB" id="A0A6J6EJY0"/>
<dbReference type="NCBIfam" id="TIGR03539">
    <property type="entry name" value="DapC_actino"/>
    <property type="match status" value="1"/>
</dbReference>
<dbReference type="EMBL" id="CAEZTV010000018">
    <property type="protein sequence ID" value="CAB4575645.1"/>
    <property type="molecule type" value="Genomic_DNA"/>
</dbReference>
<organism evidence="5">
    <name type="scientific">freshwater metagenome</name>
    <dbReference type="NCBI Taxonomy" id="449393"/>
    <lineage>
        <taxon>unclassified sequences</taxon>
        <taxon>metagenomes</taxon>
        <taxon>ecological metagenomes</taxon>
    </lineage>
</organism>
<evidence type="ECO:0000256" key="3">
    <source>
        <dbReference type="ARBA" id="ARBA00022679"/>
    </source>
</evidence>
<dbReference type="Gene3D" id="3.90.1150.10">
    <property type="entry name" value="Aspartate Aminotransferase, domain 1"/>
    <property type="match status" value="1"/>
</dbReference>
<dbReference type="GO" id="GO:0030170">
    <property type="term" value="F:pyridoxal phosphate binding"/>
    <property type="evidence" value="ECO:0007669"/>
    <property type="project" value="InterPro"/>
</dbReference>
<dbReference type="PANTHER" id="PTHR42832">
    <property type="entry name" value="AMINO ACID AMINOTRANSFERASE"/>
    <property type="match status" value="1"/>
</dbReference>
<feature type="domain" description="Aminotransferase class I/classII large" evidence="4">
    <location>
        <begin position="18"/>
        <end position="281"/>
    </location>
</feature>
<evidence type="ECO:0000259" key="4">
    <source>
        <dbReference type="Pfam" id="PF00155"/>
    </source>
</evidence>
<keyword evidence="2" id="KW-0032">Aminotransferase</keyword>
<evidence type="ECO:0000256" key="2">
    <source>
        <dbReference type="ARBA" id="ARBA00022576"/>
    </source>
</evidence>
<gene>
    <name evidence="5" type="ORF">UFOPK1747_00227</name>
</gene>
<dbReference type="InterPro" id="IPR019880">
    <property type="entry name" value="OxyQ"/>
</dbReference>
<dbReference type="SUPFAM" id="SSF53383">
    <property type="entry name" value="PLP-dependent transferases"/>
    <property type="match status" value="1"/>
</dbReference>
<dbReference type="InterPro" id="IPR004839">
    <property type="entry name" value="Aminotransferase_I/II_large"/>
</dbReference>
<evidence type="ECO:0000256" key="1">
    <source>
        <dbReference type="ARBA" id="ARBA00001933"/>
    </source>
</evidence>
<keyword evidence="3" id="KW-0808">Transferase</keyword>
<dbReference type="InterPro" id="IPR050881">
    <property type="entry name" value="LL-DAP_aminotransferase"/>
</dbReference>
<sequence length="283" mass="31002">MISKWAKAKLGVSGEFDVLPVIGSKELVAWLPTFLESKMVLYPAVAYPTYLVGSKISKSNSQAVDIDASTWPAADLAWINSPSNPTGQVQSEDQLIAVIAWARRNNAVVASDECYLSFSNDAKSILALADGDNKNLIAVHSLSKRSNLAGYRAAFIVGDPLLIDEIRQIRKHAGMMVPLPVQNAMAAALSDESHVQEQSARYQNRRKILKPALEKSGFTIKYSEAGLYIWCTRNEDCWQSVDWFASLGVLVTPGSFYGDQSFIRIALTASDENIKSVAERISA</sequence>
<reference evidence="5" key="1">
    <citation type="submission" date="2020-05" db="EMBL/GenBank/DDBJ databases">
        <authorList>
            <person name="Chiriac C."/>
            <person name="Salcher M."/>
            <person name="Ghai R."/>
            <person name="Kavagutti S V."/>
        </authorList>
    </citation>
    <scope>NUCLEOTIDE SEQUENCE</scope>
</reference>
<protein>
    <submittedName>
        <fullName evidence="5">Unannotated protein</fullName>
    </submittedName>
</protein>
<comment type="cofactor">
    <cofactor evidence="1">
        <name>pyridoxal 5'-phosphate</name>
        <dbReference type="ChEBI" id="CHEBI:597326"/>
    </cofactor>
</comment>
<accession>A0A6J6EJY0</accession>
<evidence type="ECO:0000313" key="5">
    <source>
        <dbReference type="EMBL" id="CAB4575645.1"/>
    </source>
</evidence>
<dbReference type="InterPro" id="IPR004838">
    <property type="entry name" value="NHTrfase_class1_PyrdxlP-BS"/>
</dbReference>
<dbReference type="Pfam" id="PF00155">
    <property type="entry name" value="Aminotran_1_2"/>
    <property type="match status" value="1"/>
</dbReference>
<dbReference type="GO" id="GO:0008483">
    <property type="term" value="F:transaminase activity"/>
    <property type="evidence" value="ECO:0007669"/>
    <property type="project" value="UniProtKB-KW"/>
</dbReference>
<dbReference type="PROSITE" id="PS00105">
    <property type="entry name" value="AA_TRANSFER_CLASS_1"/>
    <property type="match status" value="1"/>
</dbReference>
<dbReference type="InterPro" id="IPR015424">
    <property type="entry name" value="PyrdxlP-dep_Trfase"/>
</dbReference>
<dbReference type="InterPro" id="IPR015422">
    <property type="entry name" value="PyrdxlP-dep_Trfase_small"/>
</dbReference>